<dbReference type="PRINTS" id="PR00038">
    <property type="entry name" value="HTHLUXR"/>
</dbReference>
<dbReference type="GO" id="GO:0000160">
    <property type="term" value="P:phosphorelay signal transduction system"/>
    <property type="evidence" value="ECO:0007669"/>
    <property type="project" value="InterPro"/>
</dbReference>
<dbReference type="EMBL" id="ATAE01000018">
    <property type="protein sequence ID" value="ERN53790.1"/>
    <property type="molecule type" value="Genomic_DNA"/>
</dbReference>
<keyword evidence="4" id="KW-0238">DNA-binding</keyword>
<feature type="modified residue" description="4-aspartylphosphate" evidence="6">
    <location>
        <position position="53"/>
    </location>
</feature>
<dbReference type="PROSITE" id="PS50110">
    <property type="entry name" value="RESPONSE_REGULATORY"/>
    <property type="match status" value="1"/>
</dbReference>
<name>U6SSA3_9BACI</name>
<organism evidence="9 10">
    <name type="scientific">Alkalihalophilus marmarensis DSM 21297</name>
    <dbReference type="NCBI Taxonomy" id="1188261"/>
    <lineage>
        <taxon>Bacteria</taxon>
        <taxon>Bacillati</taxon>
        <taxon>Bacillota</taxon>
        <taxon>Bacilli</taxon>
        <taxon>Bacillales</taxon>
        <taxon>Bacillaceae</taxon>
        <taxon>Alkalihalophilus</taxon>
    </lineage>
</organism>
<dbReference type="SUPFAM" id="SSF46894">
    <property type="entry name" value="C-terminal effector domain of the bipartite response regulators"/>
    <property type="match status" value="1"/>
</dbReference>
<dbReference type="Gene3D" id="3.40.50.2300">
    <property type="match status" value="1"/>
</dbReference>
<evidence type="ECO:0000256" key="1">
    <source>
        <dbReference type="ARBA" id="ARBA00004496"/>
    </source>
</evidence>
<evidence type="ECO:0000259" key="8">
    <source>
        <dbReference type="PROSITE" id="PS50110"/>
    </source>
</evidence>
<evidence type="ECO:0000256" key="6">
    <source>
        <dbReference type="PROSITE-ProRule" id="PRU00169"/>
    </source>
</evidence>
<dbReference type="InterPro" id="IPR058245">
    <property type="entry name" value="NreC/VraR/RcsB-like_REC"/>
</dbReference>
<dbReference type="SMART" id="SM00421">
    <property type="entry name" value="HTH_LUXR"/>
    <property type="match status" value="1"/>
</dbReference>
<evidence type="ECO:0000256" key="4">
    <source>
        <dbReference type="ARBA" id="ARBA00023125"/>
    </source>
</evidence>
<evidence type="ECO:0000259" key="7">
    <source>
        <dbReference type="PROSITE" id="PS50043"/>
    </source>
</evidence>
<evidence type="ECO:0000256" key="3">
    <source>
        <dbReference type="ARBA" id="ARBA00023015"/>
    </source>
</evidence>
<dbReference type="InterPro" id="IPR039420">
    <property type="entry name" value="WalR-like"/>
</dbReference>
<dbReference type="Pfam" id="PF00196">
    <property type="entry name" value="GerE"/>
    <property type="match status" value="1"/>
</dbReference>
<dbReference type="SUPFAM" id="SSF52172">
    <property type="entry name" value="CheY-like"/>
    <property type="match status" value="1"/>
</dbReference>
<reference evidence="9 10" key="1">
    <citation type="journal article" date="2013" name="Genome Announc.">
        <title>Genome Sequence of the Extreme Obligate Alkaliphile Bacillus marmarensis Strain DSM 21297.</title>
        <authorList>
            <person name="Wernick D.G."/>
            <person name="Choi K.Y."/>
            <person name="Tat C.A."/>
            <person name="Lafontaine Rivera J.G."/>
            <person name="Liao J.C."/>
        </authorList>
    </citation>
    <scope>NUCLEOTIDE SEQUENCE [LARGE SCALE GENOMIC DNA]</scope>
    <source>
        <strain evidence="9 10">DSM 21297</strain>
    </source>
</reference>
<dbReference type="GO" id="GO:0005737">
    <property type="term" value="C:cytoplasm"/>
    <property type="evidence" value="ECO:0007669"/>
    <property type="project" value="UniProtKB-SubCell"/>
</dbReference>
<dbReference type="GO" id="GO:0006355">
    <property type="term" value="P:regulation of DNA-templated transcription"/>
    <property type="evidence" value="ECO:0007669"/>
    <property type="project" value="InterPro"/>
</dbReference>
<protein>
    <submittedName>
        <fullName evidence="9">LuxR family transcriptional regulator</fullName>
    </submittedName>
</protein>
<evidence type="ECO:0000313" key="10">
    <source>
        <dbReference type="Proteomes" id="UP000017170"/>
    </source>
</evidence>
<keyword evidence="3" id="KW-0805">Transcription regulation</keyword>
<comment type="subcellular location">
    <subcellularLocation>
        <location evidence="1">Cytoplasm</location>
    </subcellularLocation>
</comment>
<accession>U6SSA3</accession>
<dbReference type="InterPro" id="IPR011006">
    <property type="entry name" value="CheY-like_superfamily"/>
</dbReference>
<dbReference type="RefSeq" id="WP_022627691.1">
    <property type="nucleotide sequence ID" value="NZ_ATAE01000018.1"/>
</dbReference>
<comment type="caution">
    <text evidence="9">The sequence shown here is derived from an EMBL/GenBank/DDBJ whole genome shotgun (WGS) entry which is preliminary data.</text>
</comment>
<dbReference type="PROSITE" id="PS50043">
    <property type="entry name" value="HTH_LUXR_2"/>
    <property type="match status" value="1"/>
</dbReference>
<dbReference type="Proteomes" id="UP000017170">
    <property type="component" value="Unassembled WGS sequence"/>
</dbReference>
<proteinExistence type="predicted"/>
<sequence length="203" mass="22661">MKILIVDDDGLVCKSLKVLLSREKDMEVISTATNGAEAINACRKELPTIVLMDIQMPVMDGIQATRQIKSEWPNVHVMMLTTFQDEKNIRLAIQAGAAGYLIKSTEVKSMSQKIRALVSGSTVLDADVLKQLTQPAGRETQEKLTPRERDIAALVAQGLSNREIADQLYLSEGTIRNTLSIILEKFQLRDRTQLAIYYLKNSK</sequence>
<keyword evidence="10" id="KW-1185">Reference proteome</keyword>
<dbReference type="CDD" id="cd17535">
    <property type="entry name" value="REC_NarL-like"/>
    <property type="match status" value="1"/>
</dbReference>
<dbReference type="PANTHER" id="PTHR43214">
    <property type="entry name" value="TWO-COMPONENT RESPONSE REGULATOR"/>
    <property type="match status" value="1"/>
</dbReference>
<feature type="domain" description="HTH luxR-type" evidence="7">
    <location>
        <begin position="137"/>
        <end position="202"/>
    </location>
</feature>
<dbReference type="CDD" id="cd06170">
    <property type="entry name" value="LuxR_C_like"/>
    <property type="match status" value="1"/>
</dbReference>
<dbReference type="Pfam" id="PF00072">
    <property type="entry name" value="Response_reg"/>
    <property type="match status" value="1"/>
</dbReference>
<dbReference type="PATRIC" id="fig|1188261.3.peg.1359"/>
<evidence type="ECO:0000256" key="2">
    <source>
        <dbReference type="ARBA" id="ARBA00022553"/>
    </source>
</evidence>
<dbReference type="InterPro" id="IPR000792">
    <property type="entry name" value="Tscrpt_reg_LuxR_C"/>
</dbReference>
<evidence type="ECO:0000256" key="5">
    <source>
        <dbReference type="ARBA" id="ARBA00023163"/>
    </source>
</evidence>
<dbReference type="AlphaFoldDB" id="U6SSA3"/>
<evidence type="ECO:0000313" key="9">
    <source>
        <dbReference type="EMBL" id="ERN53790.1"/>
    </source>
</evidence>
<dbReference type="InterPro" id="IPR016032">
    <property type="entry name" value="Sig_transdc_resp-reg_C-effctor"/>
</dbReference>
<gene>
    <name evidence="9" type="ORF">A33I_09940</name>
</gene>
<dbReference type="GO" id="GO:0003677">
    <property type="term" value="F:DNA binding"/>
    <property type="evidence" value="ECO:0007669"/>
    <property type="project" value="UniProtKB-KW"/>
</dbReference>
<feature type="domain" description="Response regulatory" evidence="8">
    <location>
        <begin position="2"/>
        <end position="118"/>
    </location>
</feature>
<dbReference type="SMART" id="SM00448">
    <property type="entry name" value="REC"/>
    <property type="match status" value="1"/>
</dbReference>
<keyword evidence="2 6" id="KW-0597">Phosphoprotein</keyword>
<dbReference type="InterPro" id="IPR001789">
    <property type="entry name" value="Sig_transdc_resp-reg_receiver"/>
</dbReference>
<keyword evidence="5" id="KW-0804">Transcription</keyword>
<dbReference type="PANTHER" id="PTHR43214:SF40">
    <property type="entry name" value="TRANSCRIPTIONAL REGULATORY PROTEIN LNRK"/>
    <property type="match status" value="1"/>
</dbReference>